<gene>
    <name evidence="2" type="ORF">M427DRAFT_146244</name>
</gene>
<feature type="compositionally biased region" description="Low complexity" evidence="1">
    <location>
        <begin position="150"/>
        <end position="178"/>
    </location>
</feature>
<name>A0A139ABJ1_GONPJ</name>
<dbReference type="Proteomes" id="UP000070544">
    <property type="component" value="Unassembled WGS sequence"/>
</dbReference>
<feature type="compositionally biased region" description="Polar residues" evidence="1">
    <location>
        <begin position="452"/>
        <end position="470"/>
    </location>
</feature>
<evidence type="ECO:0000313" key="3">
    <source>
        <dbReference type="Proteomes" id="UP000070544"/>
    </source>
</evidence>
<proteinExistence type="predicted"/>
<feature type="region of interest" description="Disordered" evidence="1">
    <location>
        <begin position="150"/>
        <end position="187"/>
    </location>
</feature>
<feature type="region of interest" description="Disordered" evidence="1">
    <location>
        <begin position="295"/>
        <end position="324"/>
    </location>
</feature>
<feature type="compositionally biased region" description="Polar residues" evidence="1">
    <location>
        <begin position="23"/>
        <end position="39"/>
    </location>
</feature>
<evidence type="ECO:0000313" key="2">
    <source>
        <dbReference type="EMBL" id="KXS14039.1"/>
    </source>
</evidence>
<keyword evidence="3" id="KW-1185">Reference proteome</keyword>
<accession>A0A139ABJ1</accession>
<reference evidence="2 3" key="1">
    <citation type="journal article" date="2015" name="Genome Biol. Evol.">
        <title>Phylogenomic analyses indicate that early fungi evolved digesting cell walls of algal ancestors of land plants.</title>
        <authorList>
            <person name="Chang Y."/>
            <person name="Wang S."/>
            <person name="Sekimoto S."/>
            <person name="Aerts A.L."/>
            <person name="Choi C."/>
            <person name="Clum A."/>
            <person name="LaButti K.M."/>
            <person name="Lindquist E.A."/>
            <person name="Yee Ngan C."/>
            <person name="Ohm R.A."/>
            <person name="Salamov A.A."/>
            <person name="Grigoriev I.V."/>
            <person name="Spatafora J.W."/>
            <person name="Berbee M.L."/>
        </authorList>
    </citation>
    <scope>NUCLEOTIDE SEQUENCE [LARGE SCALE GENOMIC DNA]</scope>
    <source>
        <strain evidence="2 3">JEL478</strain>
    </source>
</reference>
<sequence>MMSMGSESRLNLLASSLQLDGNGMTTLTPTTDEATSSDTTRSHSDPLVNAKFYLSLIKSIRIIMPPDLLVYNSRWAAVARSEARAAATVIKRIVELIGDTRRNLNGDEVASPTVGPTSPHLASITFEAALLPPPSSTSFGFSLTSRLTSRTTTTPTIASSPHPLSSSSPASSSRSRAAYNPTPDPPRLHLLSLVDPKPFAMDVFTAAKAASVRTLVWRGVDLVDINPGMVGEVLEAYLLLGRAATSDVLLSNSSGGGGGVAVEVTPPLSTNTTPTTQTLRRIIFEDCRFSNRPIRSSHRHHYRPSDPLVSPPTGPTASSSTLSSGAALPVPSFLDLLGLTPSPSTTGTPVSASSTPLAAFLIAGWATVGMYVSVSAMEGKPTTEATVWPGGNGRSGGVGLELEVRRTVTVSQGSEQVMGTGSVWSKWVRVAAPRFSAPTSTSPRSPQDRNTSDPSQPVVSWGYTSLSGPPSFSPPDAARWSWDRWEGGGGGSAMDGDGDVGCVVAGWGSGAGGGEG</sequence>
<organism evidence="2 3">
    <name type="scientific">Gonapodya prolifera (strain JEL478)</name>
    <name type="common">Monoblepharis prolifera</name>
    <dbReference type="NCBI Taxonomy" id="1344416"/>
    <lineage>
        <taxon>Eukaryota</taxon>
        <taxon>Fungi</taxon>
        <taxon>Fungi incertae sedis</taxon>
        <taxon>Chytridiomycota</taxon>
        <taxon>Chytridiomycota incertae sedis</taxon>
        <taxon>Monoblepharidomycetes</taxon>
        <taxon>Monoblepharidales</taxon>
        <taxon>Gonapodyaceae</taxon>
        <taxon>Gonapodya</taxon>
    </lineage>
</organism>
<dbReference type="EMBL" id="KQ965772">
    <property type="protein sequence ID" value="KXS14039.1"/>
    <property type="molecule type" value="Genomic_DNA"/>
</dbReference>
<feature type="compositionally biased region" description="Low complexity" evidence="1">
    <location>
        <begin position="315"/>
        <end position="324"/>
    </location>
</feature>
<feature type="region of interest" description="Disordered" evidence="1">
    <location>
        <begin position="23"/>
        <end position="43"/>
    </location>
</feature>
<protein>
    <submittedName>
        <fullName evidence="2">Uncharacterized protein</fullName>
    </submittedName>
</protein>
<evidence type="ECO:0000256" key="1">
    <source>
        <dbReference type="SAM" id="MobiDB-lite"/>
    </source>
</evidence>
<feature type="region of interest" description="Disordered" evidence="1">
    <location>
        <begin position="435"/>
        <end position="516"/>
    </location>
</feature>
<feature type="compositionally biased region" description="Gly residues" evidence="1">
    <location>
        <begin position="507"/>
        <end position="516"/>
    </location>
</feature>
<dbReference type="AlphaFoldDB" id="A0A139ABJ1"/>